<gene>
    <name evidence="1" type="ORF">ACFSTF_00605</name>
</gene>
<dbReference type="Gene3D" id="3.30.160.170">
    <property type="entry name" value="FlaG-like"/>
    <property type="match status" value="1"/>
</dbReference>
<dbReference type="RefSeq" id="WP_141191081.1">
    <property type="nucleotide sequence ID" value="NZ_JBHUMR010000001.1"/>
</dbReference>
<sequence length="117" mass="13598">MDVNLNQLRDASPTLQQGMDNTIDKVTNEKTLNQSIKQEKTSFNKKDLTRLVDEANSLLNPQFTEIRYVLHEKLNEYYVKVEDSETHQVIREIPSKKFLDMYASIAEKLGLIVNNRV</sequence>
<keyword evidence="1" id="KW-0282">Flagellum</keyword>
<dbReference type="PANTHER" id="PTHR37166:SF1">
    <property type="entry name" value="PROTEIN FLAG"/>
    <property type="match status" value="1"/>
</dbReference>
<protein>
    <submittedName>
        <fullName evidence="1">Flagellar protein FlaG</fullName>
    </submittedName>
</protein>
<organism evidence="1 2">
    <name type="scientific">Terrilactibacillus laevilacticus</name>
    <dbReference type="NCBI Taxonomy" id="1380157"/>
    <lineage>
        <taxon>Bacteria</taxon>
        <taxon>Bacillati</taxon>
        <taxon>Bacillota</taxon>
        <taxon>Bacilli</taxon>
        <taxon>Bacillales</taxon>
        <taxon>Bacillaceae</taxon>
        <taxon>Terrilactibacillus</taxon>
    </lineage>
</organism>
<dbReference type="InterPro" id="IPR035924">
    <property type="entry name" value="FlaG-like_sf"/>
</dbReference>
<dbReference type="PANTHER" id="PTHR37166">
    <property type="entry name" value="PROTEIN FLAG"/>
    <property type="match status" value="1"/>
</dbReference>
<keyword evidence="1" id="KW-0966">Cell projection</keyword>
<dbReference type="EMBL" id="JBHUMR010000001">
    <property type="protein sequence ID" value="MFD2615843.1"/>
    <property type="molecule type" value="Genomic_DNA"/>
</dbReference>
<keyword evidence="2" id="KW-1185">Reference proteome</keyword>
<proteinExistence type="predicted"/>
<comment type="caution">
    <text evidence="1">The sequence shown here is derived from an EMBL/GenBank/DDBJ whole genome shotgun (WGS) entry which is preliminary data.</text>
</comment>
<dbReference type="Pfam" id="PF03646">
    <property type="entry name" value="FlaG"/>
    <property type="match status" value="1"/>
</dbReference>
<reference evidence="2" key="1">
    <citation type="journal article" date="2019" name="Int. J. Syst. Evol. Microbiol.">
        <title>The Global Catalogue of Microorganisms (GCM) 10K type strain sequencing project: providing services to taxonomists for standard genome sequencing and annotation.</title>
        <authorList>
            <consortium name="The Broad Institute Genomics Platform"/>
            <consortium name="The Broad Institute Genome Sequencing Center for Infectious Disease"/>
            <person name="Wu L."/>
            <person name="Ma J."/>
        </authorList>
    </citation>
    <scope>NUCLEOTIDE SEQUENCE [LARGE SCALE GENOMIC DNA]</scope>
    <source>
        <strain evidence="2">TISTR 2241</strain>
    </source>
</reference>
<name>A0ABW5PM75_9BACI</name>
<evidence type="ECO:0000313" key="2">
    <source>
        <dbReference type="Proteomes" id="UP001597458"/>
    </source>
</evidence>
<dbReference type="SUPFAM" id="SSF160214">
    <property type="entry name" value="FlaG-like"/>
    <property type="match status" value="1"/>
</dbReference>
<keyword evidence="1" id="KW-0969">Cilium</keyword>
<dbReference type="InterPro" id="IPR005186">
    <property type="entry name" value="FlaG"/>
</dbReference>
<evidence type="ECO:0000313" key="1">
    <source>
        <dbReference type="EMBL" id="MFD2615843.1"/>
    </source>
</evidence>
<dbReference type="Proteomes" id="UP001597458">
    <property type="component" value="Unassembled WGS sequence"/>
</dbReference>
<accession>A0ABW5PM75</accession>